<dbReference type="EMBL" id="UGHP01000001">
    <property type="protein sequence ID" value="STQ79763.1"/>
    <property type="molecule type" value="Genomic_DNA"/>
</dbReference>
<name>A0A377PKB4_HAFAL</name>
<organism evidence="2 3">
    <name type="scientific">Hafnia alvei</name>
    <dbReference type="NCBI Taxonomy" id="569"/>
    <lineage>
        <taxon>Bacteria</taxon>
        <taxon>Pseudomonadati</taxon>
        <taxon>Pseudomonadota</taxon>
        <taxon>Gammaproteobacteria</taxon>
        <taxon>Enterobacterales</taxon>
        <taxon>Hafniaceae</taxon>
        <taxon>Hafnia</taxon>
    </lineage>
</organism>
<keyword evidence="1" id="KW-0472">Membrane</keyword>
<keyword evidence="1" id="KW-0812">Transmembrane</keyword>
<evidence type="ECO:0000313" key="2">
    <source>
        <dbReference type="EMBL" id="STQ79763.1"/>
    </source>
</evidence>
<protein>
    <submittedName>
        <fullName evidence="2">Uncharacterized protein</fullName>
    </submittedName>
</protein>
<accession>A0A377PKB4</accession>
<dbReference type="AlphaFoldDB" id="A0A377PKB4"/>
<reference evidence="2 3" key="1">
    <citation type="submission" date="2018-06" db="EMBL/GenBank/DDBJ databases">
        <authorList>
            <consortium name="Pathogen Informatics"/>
            <person name="Doyle S."/>
        </authorList>
    </citation>
    <scope>NUCLEOTIDE SEQUENCE [LARGE SCALE GENOMIC DNA]</scope>
    <source>
        <strain evidence="2 3">NCTC8105</strain>
    </source>
</reference>
<keyword evidence="1" id="KW-1133">Transmembrane helix</keyword>
<gene>
    <name evidence="2" type="ORF">NCTC8105_01860</name>
</gene>
<dbReference type="Gene3D" id="1.20.5.170">
    <property type="match status" value="1"/>
</dbReference>
<sequence>MAYPADNSVGKPFFGYMTSSGPVIISHPELTSFDVFQVIEDSYTSSGGKTTNNGGGGLEKRLAVLEAEVSHIKTDVADIKSDLKKMQTETSNLSRDVAVILQKVVDIDSNISKKPSSSEMIAAIASATNKQIIWTLGIAMAILGFAKYIF</sequence>
<dbReference type="Proteomes" id="UP000254821">
    <property type="component" value="Unassembled WGS sequence"/>
</dbReference>
<proteinExistence type="predicted"/>
<dbReference type="RefSeq" id="WP_248298849.1">
    <property type="nucleotide sequence ID" value="NZ_CP139992.1"/>
</dbReference>
<evidence type="ECO:0000256" key="1">
    <source>
        <dbReference type="SAM" id="Phobius"/>
    </source>
</evidence>
<evidence type="ECO:0000313" key="3">
    <source>
        <dbReference type="Proteomes" id="UP000254821"/>
    </source>
</evidence>
<feature type="transmembrane region" description="Helical" evidence="1">
    <location>
        <begin position="132"/>
        <end position="149"/>
    </location>
</feature>